<name>A0AAD8J8K8_9APIA</name>
<sequence>MAKVYYANVGIGREFRGLTLGTQIEIQPRVDIWMFDNVSGKLNWTKKFNIEYGLDDLDIEIWLSCYLGAKQFYGKKLLNGDYFVYEILYDYEKKETKYYGLREEIQQSMKDDN</sequence>
<dbReference type="Proteomes" id="UP001237642">
    <property type="component" value="Unassembled WGS sequence"/>
</dbReference>
<comment type="caution">
    <text evidence="1">The sequence shown here is derived from an EMBL/GenBank/DDBJ whole genome shotgun (WGS) entry which is preliminary data.</text>
</comment>
<dbReference type="EMBL" id="JAUIZM010000002">
    <property type="protein sequence ID" value="KAK1398894.1"/>
    <property type="molecule type" value="Genomic_DNA"/>
</dbReference>
<protein>
    <submittedName>
        <fullName evidence="1">Uncharacterized protein</fullName>
    </submittedName>
</protein>
<organism evidence="1 2">
    <name type="scientific">Heracleum sosnowskyi</name>
    <dbReference type="NCBI Taxonomy" id="360622"/>
    <lineage>
        <taxon>Eukaryota</taxon>
        <taxon>Viridiplantae</taxon>
        <taxon>Streptophyta</taxon>
        <taxon>Embryophyta</taxon>
        <taxon>Tracheophyta</taxon>
        <taxon>Spermatophyta</taxon>
        <taxon>Magnoliopsida</taxon>
        <taxon>eudicotyledons</taxon>
        <taxon>Gunneridae</taxon>
        <taxon>Pentapetalae</taxon>
        <taxon>asterids</taxon>
        <taxon>campanulids</taxon>
        <taxon>Apiales</taxon>
        <taxon>Apiaceae</taxon>
        <taxon>Apioideae</taxon>
        <taxon>apioid superclade</taxon>
        <taxon>Tordylieae</taxon>
        <taxon>Tordyliinae</taxon>
        <taxon>Heracleum</taxon>
    </lineage>
</organism>
<reference evidence="1" key="1">
    <citation type="submission" date="2023-02" db="EMBL/GenBank/DDBJ databases">
        <title>Genome of toxic invasive species Heracleum sosnowskyi carries increased number of genes despite the absence of recent whole-genome duplications.</title>
        <authorList>
            <person name="Schelkunov M."/>
            <person name="Shtratnikova V."/>
            <person name="Makarenko M."/>
            <person name="Klepikova A."/>
            <person name="Omelchenko D."/>
            <person name="Novikova G."/>
            <person name="Obukhova E."/>
            <person name="Bogdanov V."/>
            <person name="Penin A."/>
            <person name="Logacheva M."/>
        </authorList>
    </citation>
    <scope>NUCLEOTIDE SEQUENCE</scope>
    <source>
        <strain evidence="1">Hsosn_3</strain>
        <tissue evidence="1">Leaf</tissue>
    </source>
</reference>
<evidence type="ECO:0000313" key="1">
    <source>
        <dbReference type="EMBL" id="KAK1398894.1"/>
    </source>
</evidence>
<gene>
    <name evidence="1" type="ORF">POM88_008757</name>
</gene>
<keyword evidence="2" id="KW-1185">Reference proteome</keyword>
<dbReference type="AlphaFoldDB" id="A0AAD8J8K8"/>
<accession>A0AAD8J8K8</accession>
<reference evidence="1" key="2">
    <citation type="submission" date="2023-05" db="EMBL/GenBank/DDBJ databases">
        <authorList>
            <person name="Schelkunov M.I."/>
        </authorList>
    </citation>
    <scope>NUCLEOTIDE SEQUENCE</scope>
    <source>
        <strain evidence="1">Hsosn_3</strain>
        <tissue evidence="1">Leaf</tissue>
    </source>
</reference>
<proteinExistence type="predicted"/>
<evidence type="ECO:0000313" key="2">
    <source>
        <dbReference type="Proteomes" id="UP001237642"/>
    </source>
</evidence>